<feature type="chain" id="PRO_5026056288" evidence="1">
    <location>
        <begin position="23"/>
        <end position="389"/>
    </location>
</feature>
<proteinExistence type="predicted"/>
<dbReference type="InterPro" id="IPR008302">
    <property type="entry name" value="NamZ"/>
</dbReference>
<dbReference type="Proteomes" id="UP000428260">
    <property type="component" value="Chromosome"/>
</dbReference>
<dbReference type="GO" id="GO:0033922">
    <property type="term" value="F:peptidoglycan beta-N-acetylmuramidase activity"/>
    <property type="evidence" value="ECO:0007669"/>
    <property type="project" value="InterPro"/>
</dbReference>
<dbReference type="Pfam" id="PF20732">
    <property type="entry name" value="NamZ_C"/>
    <property type="match status" value="1"/>
</dbReference>
<dbReference type="EMBL" id="CP046401">
    <property type="protein sequence ID" value="QGY45320.1"/>
    <property type="molecule type" value="Genomic_DNA"/>
</dbReference>
<feature type="domain" description="Peptidoglycan beta-N-acetylmuramidase NamZ C-terminal" evidence="3">
    <location>
        <begin position="247"/>
        <end position="385"/>
    </location>
</feature>
<name>A0A6I6JW23_9BACT</name>
<dbReference type="Gene3D" id="3.40.50.12170">
    <property type="entry name" value="Uncharacterised protein PF07075, DUF1343"/>
    <property type="match status" value="1"/>
</dbReference>
<gene>
    <name evidence="4" type="ORF">GM418_17055</name>
</gene>
<evidence type="ECO:0000259" key="3">
    <source>
        <dbReference type="Pfam" id="PF20732"/>
    </source>
</evidence>
<dbReference type="KEGG" id="mcos:GM418_17055"/>
<feature type="signal peptide" evidence="1">
    <location>
        <begin position="1"/>
        <end position="22"/>
    </location>
</feature>
<dbReference type="PANTHER" id="PTHR42915">
    <property type="entry name" value="HYPOTHETICAL 460 KDA PROTEIN IN FEUA-SIGW INTERGENIC REGION [PRECURSOR]"/>
    <property type="match status" value="1"/>
</dbReference>
<dbReference type="PIRSF" id="PIRSF016719">
    <property type="entry name" value="UCP016719"/>
    <property type="match status" value="1"/>
</dbReference>
<evidence type="ECO:0000259" key="2">
    <source>
        <dbReference type="Pfam" id="PF07075"/>
    </source>
</evidence>
<evidence type="ECO:0000313" key="5">
    <source>
        <dbReference type="Proteomes" id="UP000428260"/>
    </source>
</evidence>
<dbReference type="Pfam" id="PF07075">
    <property type="entry name" value="NamZ_N"/>
    <property type="match status" value="1"/>
</dbReference>
<dbReference type="AlphaFoldDB" id="A0A6I6JW23"/>
<dbReference type="InterPro" id="IPR048502">
    <property type="entry name" value="NamZ_N"/>
</dbReference>
<dbReference type="RefSeq" id="WP_158868461.1">
    <property type="nucleotide sequence ID" value="NZ_CP046401.1"/>
</dbReference>
<reference evidence="4 5" key="1">
    <citation type="submission" date="2019-11" db="EMBL/GenBank/DDBJ databases">
        <authorList>
            <person name="Zheng R.K."/>
            <person name="Sun C.M."/>
        </authorList>
    </citation>
    <scope>NUCLEOTIDE SEQUENCE [LARGE SCALE GENOMIC DNA]</scope>
    <source>
        <strain evidence="4 5">WC007</strain>
    </source>
</reference>
<protein>
    <submittedName>
        <fullName evidence="4">DUF1343 domain-containing protein</fullName>
    </submittedName>
</protein>
<sequence>MTKFIRYFILFILLGCSAGIHAGELKCGAEQPDKYLALIQGKKVGLVVNHTSLAGEIHLVDFLLAKKVNVKKIFAPEHGFRGEAAPGEEIQAGVDGKTGIPVLSLYGKTRKPTPEQLAGIDVMVFDIQDVGCRFYTYISTLHLVIEACAENDIPLVVFDRPNPNGDYVAGPVLKEEFQSFVGMDPIPVVHGCTVGELANMINGEQWHKANKKCDLRVIPVKNYDHKLFYSLPVAPSPNLPNDLSVRLYPSLCFFEATSVSVGRGTDFPFQVLGGLDPQLGDFEFTPETIPGVAVHPLNEGEKCYGIDLRNLKIVPVFTLKYFLDFYHRFANEKDFLTRERWLNLLAGTDEFIQLVREGKNEREIKAHWQKELTTFKETRKKYLLYPDFE</sequence>
<dbReference type="InterPro" id="IPR048503">
    <property type="entry name" value="NamZ_C"/>
</dbReference>
<accession>A0A6I6JW23</accession>
<keyword evidence="1" id="KW-0732">Signal</keyword>
<organism evidence="4 5">
    <name type="scientific">Maribellus comscasis</name>
    <dbReference type="NCBI Taxonomy" id="2681766"/>
    <lineage>
        <taxon>Bacteria</taxon>
        <taxon>Pseudomonadati</taxon>
        <taxon>Bacteroidota</taxon>
        <taxon>Bacteroidia</taxon>
        <taxon>Marinilabiliales</taxon>
        <taxon>Prolixibacteraceae</taxon>
        <taxon>Maribellus</taxon>
    </lineage>
</organism>
<dbReference type="Gene3D" id="3.90.1150.140">
    <property type="match status" value="1"/>
</dbReference>
<evidence type="ECO:0000256" key="1">
    <source>
        <dbReference type="SAM" id="SignalP"/>
    </source>
</evidence>
<keyword evidence="5" id="KW-1185">Reference proteome</keyword>
<evidence type="ECO:0000313" key="4">
    <source>
        <dbReference type="EMBL" id="QGY45320.1"/>
    </source>
</evidence>
<dbReference type="PANTHER" id="PTHR42915:SF1">
    <property type="entry name" value="PEPTIDOGLYCAN BETA-N-ACETYLMURAMIDASE NAMZ"/>
    <property type="match status" value="1"/>
</dbReference>
<feature type="domain" description="Peptidoglycan beta-N-acetylmuramidase NamZ N-terminal" evidence="2">
    <location>
        <begin position="44"/>
        <end position="241"/>
    </location>
</feature>